<accession>A0AAV7VDB4</accession>
<gene>
    <name evidence="2" type="ORF">NDU88_002729</name>
</gene>
<feature type="region of interest" description="Disordered" evidence="1">
    <location>
        <begin position="1"/>
        <end position="22"/>
    </location>
</feature>
<reference evidence="2" key="1">
    <citation type="journal article" date="2022" name="bioRxiv">
        <title>Sequencing and chromosome-scale assembly of the giantPleurodeles waltlgenome.</title>
        <authorList>
            <person name="Brown T."/>
            <person name="Elewa A."/>
            <person name="Iarovenko S."/>
            <person name="Subramanian E."/>
            <person name="Araus A.J."/>
            <person name="Petzold A."/>
            <person name="Susuki M."/>
            <person name="Suzuki K.-i.T."/>
            <person name="Hayashi T."/>
            <person name="Toyoda A."/>
            <person name="Oliveira C."/>
            <person name="Osipova E."/>
            <person name="Leigh N.D."/>
            <person name="Simon A."/>
            <person name="Yun M.H."/>
        </authorList>
    </citation>
    <scope>NUCLEOTIDE SEQUENCE</scope>
    <source>
        <strain evidence="2">20211129_DDA</strain>
        <tissue evidence="2">Liver</tissue>
    </source>
</reference>
<keyword evidence="3" id="KW-1185">Reference proteome</keyword>
<proteinExistence type="predicted"/>
<feature type="compositionally biased region" description="Basic residues" evidence="1">
    <location>
        <begin position="128"/>
        <end position="137"/>
    </location>
</feature>
<organism evidence="2 3">
    <name type="scientific">Pleurodeles waltl</name>
    <name type="common">Iberian ribbed newt</name>
    <dbReference type="NCBI Taxonomy" id="8319"/>
    <lineage>
        <taxon>Eukaryota</taxon>
        <taxon>Metazoa</taxon>
        <taxon>Chordata</taxon>
        <taxon>Craniata</taxon>
        <taxon>Vertebrata</taxon>
        <taxon>Euteleostomi</taxon>
        <taxon>Amphibia</taxon>
        <taxon>Batrachia</taxon>
        <taxon>Caudata</taxon>
        <taxon>Salamandroidea</taxon>
        <taxon>Salamandridae</taxon>
        <taxon>Pleurodelinae</taxon>
        <taxon>Pleurodeles</taxon>
    </lineage>
</organism>
<dbReference type="EMBL" id="JANPWB010000003">
    <property type="protein sequence ID" value="KAJ1198891.1"/>
    <property type="molecule type" value="Genomic_DNA"/>
</dbReference>
<feature type="region of interest" description="Disordered" evidence="1">
    <location>
        <begin position="107"/>
        <end position="142"/>
    </location>
</feature>
<sequence length="312" mass="35437">MVRGCCAGTGWQRPPPVPAGSRERARAWRGAARRCRLLTGCHRGAPAGRWELVVLPGPGAASLPTVSCPLPAPREVRARCGRRRRVCPGAAIRGPWVGCTVRAAPEEEEERRRRRKRRQRQGRERGTRSRHSPRASGRKNITTNLRESTECLRHCSILSGESVIKELKRWRDQCRETVLWAYRELSDCSRDGLVMISATPLYNGVHSWTAADRIRMCGIYEDSLERRIRLHFSPLEVDLHTFNITPGGLKDYAALFPKLHAVLHHAIWVYLEMNISGLERRIRLHFSPLEVDLHTFNITPGGLKDYAALAYF</sequence>
<comment type="caution">
    <text evidence="2">The sequence shown here is derived from an EMBL/GenBank/DDBJ whole genome shotgun (WGS) entry which is preliminary data.</text>
</comment>
<protein>
    <submittedName>
        <fullName evidence="2">Uncharacterized protein</fullName>
    </submittedName>
</protein>
<evidence type="ECO:0000256" key="1">
    <source>
        <dbReference type="SAM" id="MobiDB-lite"/>
    </source>
</evidence>
<dbReference type="AlphaFoldDB" id="A0AAV7VDB4"/>
<name>A0AAV7VDB4_PLEWA</name>
<evidence type="ECO:0000313" key="2">
    <source>
        <dbReference type="EMBL" id="KAJ1198891.1"/>
    </source>
</evidence>
<evidence type="ECO:0000313" key="3">
    <source>
        <dbReference type="Proteomes" id="UP001066276"/>
    </source>
</evidence>
<dbReference type="Proteomes" id="UP001066276">
    <property type="component" value="Chromosome 2_1"/>
</dbReference>